<dbReference type="Pfam" id="PF09995">
    <property type="entry name" value="MPAB_Lcp_cat"/>
    <property type="match status" value="1"/>
</dbReference>
<protein>
    <recommendedName>
        <fullName evidence="1">ER-bound oxygenase mpaB/mpaB'/Rubber oxygenase catalytic domain-containing protein</fullName>
    </recommendedName>
</protein>
<dbReference type="InterPro" id="IPR037473">
    <property type="entry name" value="Lcp-like"/>
</dbReference>
<dbReference type="EMBL" id="FOJN01000018">
    <property type="protein sequence ID" value="SFA61568.1"/>
    <property type="molecule type" value="Genomic_DNA"/>
</dbReference>
<evidence type="ECO:0000313" key="3">
    <source>
        <dbReference type="Proteomes" id="UP000182054"/>
    </source>
</evidence>
<feature type="domain" description="ER-bound oxygenase mpaB/mpaB'/Rubber oxygenase catalytic" evidence="1">
    <location>
        <begin position="141"/>
        <end position="372"/>
    </location>
</feature>
<proteinExistence type="predicted"/>
<dbReference type="PANTHER" id="PTHR37539:SF1">
    <property type="entry name" value="ER-BOUND OXYGENASE MPAB_MPAB'_RUBBER OXYGENASE CATALYTIC DOMAIN-CONTAINING PROTEIN"/>
    <property type="match status" value="1"/>
</dbReference>
<dbReference type="Proteomes" id="UP000182054">
    <property type="component" value="Unassembled WGS sequence"/>
</dbReference>
<sequence>MTAVHGRGPASTTTRVPTAFTYWETRRRPGWARADRAIRRLSGTSLFPPDDVAEAFCESLFHGDPVAERFVDEVYTPDPAGARAMLDRALADGVDAVSAELDRADGTPPSAVPPAMRALFAEFETTPDWVDPVLVERGAAVWRRWGTMLFAVAGGITLEMYTEAAVATPLSLAGGYAGDNALRRFLETCKFWIDTSEPGALLRLGSEGRATAMKVRVMHVAVRRKVDGHPEWHREKWGYPISQGYQMLTLLGGSTVPALALRLVGLQTTADEIRALLHFQKYLGHLLGVNVERFPTTIADSLRLTAMVAASRSHDAGEHGRELVESYPASFAPRPGQRGLARLRARYNHGIHGAYTVLFMNPATRSRYRMPPVFPWILLVLARYPLLTLLEIARRTVPGVPGVVEHVAVAHRSRWYRAQMDGREADFDANGALRR</sequence>
<dbReference type="GO" id="GO:0016491">
    <property type="term" value="F:oxidoreductase activity"/>
    <property type="evidence" value="ECO:0007669"/>
    <property type="project" value="InterPro"/>
</dbReference>
<dbReference type="OrthoDB" id="7614910at2"/>
<accession>A0A1I0UBX8</accession>
<dbReference type="AlphaFoldDB" id="A0A1I0UBX8"/>
<dbReference type="GeneID" id="85487470"/>
<name>A0A1I0UBX8_9NOCA</name>
<reference evidence="2 3" key="1">
    <citation type="submission" date="2016-10" db="EMBL/GenBank/DDBJ databases">
        <authorList>
            <person name="de Groot N.N."/>
        </authorList>
    </citation>
    <scope>NUCLEOTIDE SEQUENCE [LARGE SCALE GENOMIC DNA]</scope>
    <source>
        <strain evidence="2 3">DSM 44908</strain>
    </source>
</reference>
<organism evidence="2 3">
    <name type="scientific">Rhodococcoides kroppenstedtii</name>
    <dbReference type="NCBI Taxonomy" id="293050"/>
    <lineage>
        <taxon>Bacteria</taxon>
        <taxon>Bacillati</taxon>
        <taxon>Actinomycetota</taxon>
        <taxon>Actinomycetes</taxon>
        <taxon>Mycobacteriales</taxon>
        <taxon>Nocardiaceae</taxon>
        <taxon>Rhodococcoides</taxon>
    </lineage>
</organism>
<gene>
    <name evidence="2" type="ORF">SAMN05444374_11828</name>
</gene>
<evidence type="ECO:0000313" key="2">
    <source>
        <dbReference type="EMBL" id="SFA61568.1"/>
    </source>
</evidence>
<dbReference type="PANTHER" id="PTHR37539">
    <property type="entry name" value="SECRETED PROTEIN-RELATED"/>
    <property type="match status" value="1"/>
</dbReference>
<evidence type="ECO:0000259" key="1">
    <source>
        <dbReference type="Pfam" id="PF09995"/>
    </source>
</evidence>
<dbReference type="InterPro" id="IPR018713">
    <property type="entry name" value="MPAB/Lcp_cat_dom"/>
</dbReference>
<dbReference type="RefSeq" id="WP_068365653.1">
    <property type="nucleotide sequence ID" value="NZ_FOJN01000018.1"/>
</dbReference>